<comment type="caution">
    <text evidence="1">The sequence shown here is derived from an EMBL/GenBank/DDBJ whole genome shotgun (WGS) entry which is preliminary data.</text>
</comment>
<evidence type="ECO:0000313" key="1">
    <source>
        <dbReference type="EMBL" id="MPN21838.1"/>
    </source>
</evidence>
<dbReference type="AlphaFoldDB" id="A0A645G4Q1"/>
<organism evidence="1">
    <name type="scientific">bioreactor metagenome</name>
    <dbReference type="NCBI Taxonomy" id="1076179"/>
    <lineage>
        <taxon>unclassified sequences</taxon>
        <taxon>metagenomes</taxon>
        <taxon>ecological metagenomes</taxon>
    </lineage>
</organism>
<reference evidence="1" key="1">
    <citation type="submission" date="2019-08" db="EMBL/GenBank/DDBJ databases">
        <authorList>
            <person name="Kucharzyk K."/>
            <person name="Murdoch R.W."/>
            <person name="Higgins S."/>
            <person name="Loffler F."/>
        </authorList>
    </citation>
    <scope>NUCLEOTIDE SEQUENCE</scope>
</reference>
<sequence>MKKSLFRDAKSQATLVAVVGDYPLVSPRSEKCGEVRYV</sequence>
<protein>
    <submittedName>
        <fullName evidence="1">Uncharacterized protein</fullName>
    </submittedName>
</protein>
<name>A0A645G4Q1_9ZZZZ</name>
<proteinExistence type="predicted"/>
<accession>A0A645G4Q1</accession>
<dbReference type="EMBL" id="VSSQ01069908">
    <property type="protein sequence ID" value="MPN21838.1"/>
    <property type="molecule type" value="Genomic_DNA"/>
</dbReference>
<gene>
    <name evidence="1" type="ORF">SDC9_169220</name>
</gene>